<dbReference type="EMBL" id="CP011367">
    <property type="protein sequence ID" value="AKJ95969.1"/>
    <property type="molecule type" value="Genomic_DNA"/>
</dbReference>
<feature type="domain" description="Gamma-glutamylcyclotransferase AIG2-like" evidence="1">
    <location>
        <begin position="84"/>
        <end position="157"/>
    </location>
</feature>
<dbReference type="OrthoDB" id="482277at2"/>
<accession>A0A0G3G6H1</accession>
<reference evidence="2 3" key="1">
    <citation type="submission" date="2015-04" db="EMBL/GenBank/DDBJ databases">
        <title>Complete Sequence for the Genome of the Thioalkalivibrio versutus D301.</title>
        <authorList>
            <person name="Mu T."/>
            <person name="Zhou J."/>
            <person name="Xu X."/>
        </authorList>
    </citation>
    <scope>NUCLEOTIDE SEQUENCE [LARGE SCALE GENOMIC DNA]</scope>
    <source>
        <strain evidence="2 3">D301</strain>
    </source>
</reference>
<sequence length="161" mass="17704">MPEVVDLFVYGTLKCGFANHRAFCERAIKIRTASIAGAIFDLPVGYPAVQLPGASILLEAGADPVRDAGRQRLVRTPASARPAGAVREQVHGEWIRLPDPARTLPLIDALEGVRADDRGEYRRALVPARTQEGPRALWVYWMPQLPPDARYLPDGAWPARS</sequence>
<dbReference type="Gene3D" id="3.10.490.10">
    <property type="entry name" value="Gamma-glutamyl cyclotransferase-like"/>
    <property type="match status" value="1"/>
</dbReference>
<protein>
    <recommendedName>
        <fullName evidence="1">Gamma-glutamylcyclotransferase AIG2-like domain-containing protein</fullName>
    </recommendedName>
</protein>
<feature type="domain" description="Gamma-glutamylcyclotransferase AIG2-like" evidence="1">
    <location>
        <begin position="7"/>
        <end position="52"/>
    </location>
</feature>
<evidence type="ECO:0000313" key="2">
    <source>
        <dbReference type="EMBL" id="AKJ95969.1"/>
    </source>
</evidence>
<evidence type="ECO:0000259" key="1">
    <source>
        <dbReference type="Pfam" id="PF06094"/>
    </source>
</evidence>
<dbReference type="Pfam" id="PF06094">
    <property type="entry name" value="GGACT"/>
    <property type="match status" value="2"/>
</dbReference>
<keyword evidence="3" id="KW-1185">Reference proteome</keyword>
<evidence type="ECO:0000313" key="3">
    <source>
        <dbReference type="Proteomes" id="UP000064201"/>
    </source>
</evidence>
<proteinExistence type="predicted"/>
<dbReference type="RefSeq" id="WP_047251664.1">
    <property type="nucleotide sequence ID" value="NZ_CP011367.1"/>
</dbReference>
<dbReference type="KEGG" id="tvr:TVD_11660"/>
<dbReference type="InterPro" id="IPR036568">
    <property type="entry name" value="GGCT-like_sf"/>
</dbReference>
<dbReference type="STRING" id="106634.TVD_11660"/>
<gene>
    <name evidence="2" type="ORF">TVD_11660</name>
</gene>
<dbReference type="AlphaFoldDB" id="A0A0G3G6H1"/>
<dbReference type="SUPFAM" id="SSF110857">
    <property type="entry name" value="Gamma-glutamyl cyclotransferase-like"/>
    <property type="match status" value="1"/>
</dbReference>
<organism evidence="2 3">
    <name type="scientific">Thioalkalivibrio versutus</name>
    <dbReference type="NCBI Taxonomy" id="106634"/>
    <lineage>
        <taxon>Bacteria</taxon>
        <taxon>Pseudomonadati</taxon>
        <taxon>Pseudomonadota</taxon>
        <taxon>Gammaproteobacteria</taxon>
        <taxon>Chromatiales</taxon>
        <taxon>Ectothiorhodospiraceae</taxon>
        <taxon>Thioalkalivibrio</taxon>
    </lineage>
</organism>
<dbReference type="CDD" id="cd06661">
    <property type="entry name" value="GGCT_like"/>
    <property type="match status" value="1"/>
</dbReference>
<dbReference type="PATRIC" id="fig|106634.4.peg.2381"/>
<dbReference type="InterPro" id="IPR013024">
    <property type="entry name" value="GGCT-like"/>
</dbReference>
<dbReference type="Proteomes" id="UP000064201">
    <property type="component" value="Chromosome"/>
</dbReference>
<name>A0A0G3G6H1_9GAMM</name>
<dbReference type="InterPro" id="IPR009288">
    <property type="entry name" value="AIG2-like_dom"/>
</dbReference>